<accession>A0A7R9IDQ6</accession>
<reference evidence="7" key="1">
    <citation type="submission" date="2020-11" db="EMBL/GenBank/DDBJ databases">
        <authorList>
            <person name="Tran Van P."/>
        </authorList>
    </citation>
    <scope>NUCLEOTIDE SEQUENCE</scope>
</reference>
<proteinExistence type="predicted"/>
<sequence length="536" mass="59395">MPHGERAVEELLKAVGGAWTQLPLLALLAGVCALSLNTQLLAFVTPDHWCYNTGVAAIQTQLPLSPQDAKKFSLPPVTIGESRRHTGLSLLQQWVPQNVSVTYSQCERYDGDLVAAYISWTAAKRPPFIKDIQGVSAPRNLSVRTCDQGWVYNYTNFYITLTTQSNWVCGDAWRPHFVHLAFWVAAGFGALGFGIIAERFGESLVIIVALSTTLAGQVLTLATTNFLSVMLARIVVGLPYLAIRFISIAHVMGMCESRHRVWPFMVLLFSQTVTALIVTATILAVSSWWFLALGSAVVCAVCLLVTWRLFLESPWWLLSRGRHAESQTVLYKMAAINRRQPPALDADNLQKLSEILQVAPGGSTMHCCCQDNIPFSLLEPRVVPRTLCRRHTVVLNLVWMLCGIGYYGHHQMSPHVLSAATNTRLAVPTMFQACWYTSLSELPVCLLPFLLGHHHARWMTGTLAAATALLAATALMRTTALPSGTAAICLTENYSNSLFHRARRLIQQRKLRAKTKTSRQDTNPSPSVSYNQLYFT</sequence>
<evidence type="ECO:0000256" key="5">
    <source>
        <dbReference type="SAM" id="MobiDB-lite"/>
    </source>
</evidence>
<feature type="compositionally biased region" description="Polar residues" evidence="5">
    <location>
        <begin position="520"/>
        <end position="536"/>
    </location>
</feature>
<dbReference type="EMBL" id="OE001019">
    <property type="protein sequence ID" value="CAD7455750.1"/>
    <property type="molecule type" value="Genomic_DNA"/>
</dbReference>
<dbReference type="PANTHER" id="PTHR24064">
    <property type="entry name" value="SOLUTE CARRIER FAMILY 22 MEMBER"/>
    <property type="match status" value="1"/>
</dbReference>
<evidence type="ECO:0000313" key="7">
    <source>
        <dbReference type="EMBL" id="CAD7455750.1"/>
    </source>
</evidence>
<feature type="region of interest" description="Disordered" evidence="5">
    <location>
        <begin position="511"/>
        <end position="536"/>
    </location>
</feature>
<feature type="transmembrane region" description="Helical" evidence="6">
    <location>
        <begin position="288"/>
        <end position="310"/>
    </location>
</feature>
<evidence type="ECO:0000256" key="4">
    <source>
        <dbReference type="ARBA" id="ARBA00023136"/>
    </source>
</evidence>
<dbReference type="GO" id="GO:0016020">
    <property type="term" value="C:membrane"/>
    <property type="evidence" value="ECO:0007669"/>
    <property type="project" value="UniProtKB-SubCell"/>
</dbReference>
<gene>
    <name evidence="7" type="ORF">TTEB3V08_LOCUS3804</name>
</gene>
<keyword evidence="3 6" id="KW-1133">Transmembrane helix</keyword>
<dbReference type="GO" id="GO:0022857">
    <property type="term" value="F:transmembrane transporter activity"/>
    <property type="evidence" value="ECO:0007669"/>
    <property type="project" value="InterPro"/>
</dbReference>
<organism evidence="7">
    <name type="scientific">Timema tahoe</name>
    <dbReference type="NCBI Taxonomy" id="61484"/>
    <lineage>
        <taxon>Eukaryota</taxon>
        <taxon>Metazoa</taxon>
        <taxon>Ecdysozoa</taxon>
        <taxon>Arthropoda</taxon>
        <taxon>Hexapoda</taxon>
        <taxon>Insecta</taxon>
        <taxon>Pterygota</taxon>
        <taxon>Neoptera</taxon>
        <taxon>Polyneoptera</taxon>
        <taxon>Phasmatodea</taxon>
        <taxon>Timematodea</taxon>
        <taxon>Timematoidea</taxon>
        <taxon>Timematidae</taxon>
        <taxon>Timema</taxon>
    </lineage>
</organism>
<evidence type="ECO:0000256" key="2">
    <source>
        <dbReference type="ARBA" id="ARBA00022692"/>
    </source>
</evidence>
<feature type="transmembrane region" description="Helical" evidence="6">
    <location>
        <begin position="230"/>
        <end position="249"/>
    </location>
</feature>
<evidence type="ECO:0000256" key="6">
    <source>
        <dbReference type="SAM" id="Phobius"/>
    </source>
</evidence>
<feature type="transmembrane region" description="Helical" evidence="6">
    <location>
        <begin position="261"/>
        <end position="282"/>
    </location>
</feature>
<dbReference type="Pfam" id="PF00083">
    <property type="entry name" value="Sugar_tr"/>
    <property type="match status" value="1"/>
</dbReference>
<keyword evidence="2 6" id="KW-0812">Transmembrane</keyword>
<dbReference type="InterPro" id="IPR005828">
    <property type="entry name" value="MFS_sugar_transport-like"/>
</dbReference>
<keyword evidence="4 6" id="KW-0472">Membrane</keyword>
<comment type="subcellular location">
    <subcellularLocation>
        <location evidence="1">Membrane</location>
        <topology evidence="1">Multi-pass membrane protein</topology>
    </subcellularLocation>
</comment>
<feature type="transmembrane region" description="Helical" evidence="6">
    <location>
        <begin position="177"/>
        <end position="197"/>
    </location>
</feature>
<feature type="transmembrane region" description="Helical" evidence="6">
    <location>
        <begin position="393"/>
        <end position="409"/>
    </location>
</feature>
<dbReference type="InterPro" id="IPR036259">
    <property type="entry name" value="MFS_trans_sf"/>
</dbReference>
<evidence type="ECO:0000256" key="1">
    <source>
        <dbReference type="ARBA" id="ARBA00004141"/>
    </source>
</evidence>
<dbReference type="AlphaFoldDB" id="A0A7R9IDQ6"/>
<name>A0A7R9IDQ6_9NEOP</name>
<protein>
    <submittedName>
        <fullName evidence="7">Uncharacterized protein</fullName>
    </submittedName>
</protein>
<feature type="transmembrane region" description="Helical" evidence="6">
    <location>
        <begin position="458"/>
        <end position="476"/>
    </location>
</feature>
<dbReference type="SUPFAM" id="SSF103473">
    <property type="entry name" value="MFS general substrate transporter"/>
    <property type="match status" value="1"/>
</dbReference>
<dbReference type="Gene3D" id="1.20.1250.20">
    <property type="entry name" value="MFS general substrate transporter like domains"/>
    <property type="match status" value="1"/>
</dbReference>
<feature type="transmembrane region" description="Helical" evidence="6">
    <location>
        <begin position="204"/>
        <end position="224"/>
    </location>
</feature>
<evidence type="ECO:0000256" key="3">
    <source>
        <dbReference type="ARBA" id="ARBA00022989"/>
    </source>
</evidence>
<feature type="transmembrane region" description="Helical" evidence="6">
    <location>
        <begin position="429"/>
        <end position="451"/>
    </location>
</feature>